<dbReference type="Proteomes" id="UP000187404">
    <property type="component" value="Unassembled WGS sequence"/>
</dbReference>
<sequence length="285" mass="32016">MYRLISEIQRTGDENMAQTIDVKSFYEGLDRMYGRHDYGETEKYLLGSLKTAQEEMNISLIIAVSNELGGFYRAAGKVDEAKLLNDSVLEALESIGQDRNENYATALMNAANSHNSAREYDVALSMYKKAEGLLEQLGLGRDYRMAALCNNISSLYRENGDLEEAEKMARKSILIISEIPDARLDMATSLINLGEVQTRLGKYREAEESLRTAAAIYEHDAGGLDIHYASAVAAMGALEYYKGNLEAAAERYRKALELIQRDFGKSAYYTMIENNLKMVESEMRK</sequence>
<evidence type="ECO:0000256" key="2">
    <source>
        <dbReference type="ARBA" id="ARBA00022803"/>
    </source>
</evidence>
<dbReference type="InterPro" id="IPR011990">
    <property type="entry name" value="TPR-like_helical_dom_sf"/>
</dbReference>
<feature type="repeat" description="TPR" evidence="3">
    <location>
        <begin position="229"/>
        <end position="262"/>
    </location>
</feature>
<keyword evidence="5" id="KW-1185">Reference proteome</keyword>
<dbReference type="SMART" id="SM00028">
    <property type="entry name" value="TPR"/>
    <property type="match status" value="4"/>
</dbReference>
<protein>
    <submittedName>
        <fullName evidence="4">Uncharacterized protein</fullName>
    </submittedName>
</protein>
<reference evidence="4 5" key="1">
    <citation type="journal article" date="2016" name="Appl. Environ. Microbiol.">
        <title>Function and Phylogeny of Bacterial Butyryl Coenzyme A:Acetate Transferases and Their Diversity in the Proximal Colon of Swine.</title>
        <authorList>
            <person name="Trachsel J."/>
            <person name="Bayles D.O."/>
            <person name="Looft T."/>
            <person name="Levine U.Y."/>
            <person name="Allen H.K."/>
        </authorList>
    </citation>
    <scope>NUCLEOTIDE SEQUENCE [LARGE SCALE GENOMIC DNA]</scope>
    <source>
        <strain evidence="4 5">68-3-10</strain>
    </source>
</reference>
<dbReference type="Gene3D" id="1.25.40.10">
    <property type="entry name" value="Tetratricopeptide repeat domain"/>
    <property type="match status" value="2"/>
</dbReference>
<dbReference type="EMBL" id="MJIE01000001">
    <property type="protein sequence ID" value="OLR55142.1"/>
    <property type="molecule type" value="Genomic_DNA"/>
</dbReference>
<accession>A0A1Q9JFX9</accession>
<dbReference type="SUPFAM" id="SSF48452">
    <property type="entry name" value="TPR-like"/>
    <property type="match status" value="1"/>
</dbReference>
<evidence type="ECO:0000313" key="4">
    <source>
        <dbReference type="EMBL" id="OLR55142.1"/>
    </source>
</evidence>
<name>A0A1Q9JFX9_9FIRM</name>
<keyword evidence="2 3" id="KW-0802">TPR repeat</keyword>
<feature type="repeat" description="TPR" evidence="3">
    <location>
        <begin position="187"/>
        <end position="220"/>
    </location>
</feature>
<organism evidence="4 5">
    <name type="scientific">Hornefia porci</name>
    <dbReference type="NCBI Taxonomy" id="2652292"/>
    <lineage>
        <taxon>Bacteria</taxon>
        <taxon>Bacillati</taxon>
        <taxon>Bacillota</taxon>
        <taxon>Clostridia</taxon>
        <taxon>Peptostreptococcales</taxon>
        <taxon>Anaerovoracaceae</taxon>
        <taxon>Hornefia</taxon>
    </lineage>
</organism>
<dbReference type="PANTHER" id="PTHR45641:SF19">
    <property type="entry name" value="NEPHROCYSTIN-3"/>
    <property type="match status" value="1"/>
</dbReference>
<gene>
    <name evidence="4" type="ORF">BHK98_03120</name>
</gene>
<dbReference type="PROSITE" id="PS50005">
    <property type="entry name" value="TPR"/>
    <property type="match status" value="2"/>
</dbReference>
<dbReference type="STRING" id="1261640.BHK98_03120"/>
<evidence type="ECO:0000256" key="3">
    <source>
        <dbReference type="PROSITE-ProRule" id="PRU00339"/>
    </source>
</evidence>
<evidence type="ECO:0000256" key="1">
    <source>
        <dbReference type="ARBA" id="ARBA00022737"/>
    </source>
</evidence>
<keyword evidence="1" id="KW-0677">Repeat</keyword>
<evidence type="ECO:0000313" key="5">
    <source>
        <dbReference type="Proteomes" id="UP000187404"/>
    </source>
</evidence>
<dbReference type="AlphaFoldDB" id="A0A1Q9JFX9"/>
<comment type="caution">
    <text evidence="4">The sequence shown here is derived from an EMBL/GenBank/DDBJ whole genome shotgun (WGS) entry which is preliminary data.</text>
</comment>
<dbReference type="PANTHER" id="PTHR45641">
    <property type="entry name" value="TETRATRICOPEPTIDE REPEAT PROTEIN (AFU_ORTHOLOGUE AFUA_6G03870)"/>
    <property type="match status" value="1"/>
</dbReference>
<dbReference type="InterPro" id="IPR019734">
    <property type="entry name" value="TPR_rpt"/>
</dbReference>
<dbReference type="Pfam" id="PF13424">
    <property type="entry name" value="TPR_12"/>
    <property type="match status" value="2"/>
</dbReference>
<proteinExistence type="predicted"/>